<gene>
    <name evidence="2" type="ORF">EVOR1521_LOCUS9506</name>
</gene>
<protein>
    <submittedName>
        <fullName evidence="2">Uncharacterized protein</fullName>
    </submittedName>
</protein>
<accession>A0AA36I988</accession>
<comment type="caution">
    <text evidence="2">The sequence shown here is derived from an EMBL/GenBank/DDBJ whole genome shotgun (WGS) entry which is preliminary data.</text>
</comment>
<evidence type="ECO:0000256" key="1">
    <source>
        <dbReference type="SAM" id="MobiDB-lite"/>
    </source>
</evidence>
<proteinExistence type="predicted"/>
<dbReference type="AlphaFoldDB" id="A0AA36I988"/>
<dbReference type="SUPFAM" id="SSF116846">
    <property type="entry name" value="MIT domain"/>
    <property type="match status" value="1"/>
</dbReference>
<keyword evidence="3" id="KW-1185">Reference proteome</keyword>
<dbReference type="InterPro" id="IPR036181">
    <property type="entry name" value="MIT_dom_sf"/>
</dbReference>
<sequence>MAEEDLCRSFVISACALEREAREADQKNDARAAIAKYEGSQALLQQAIDSLPHADRPRWVQRRQEILTRIQHLKSGAPTALVERVPSPTLLESEFRKATAAGPSPGTPQELQARRR</sequence>
<evidence type="ECO:0000313" key="3">
    <source>
        <dbReference type="Proteomes" id="UP001178507"/>
    </source>
</evidence>
<name>A0AA36I988_9DINO</name>
<organism evidence="2 3">
    <name type="scientific">Effrenium voratum</name>
    <dbReference type="NCBI Taxonomy" id="2562239"/>
    <lineage>
        <taxon>Eukaryota</taxon>
        <taxon>Sar</taxon>
        <taxon>Alveolata</taxon>
        <taxon>Dinophyceae</taxon>
        <taxon>Suessiales</taxon>
        <taxon>Symbiodiniaceae</taxon>
        <taxon>Effrenium</taxon>
    </lineage>
</organism>
<reference evidence="2" key="1">
    <citation type="submission" date="2023-08" db="EMBL/GenBank/DDBJ databases">
        <authorList>
            <person name="Chen Y."/>
            <person name="Shah S."/>
            <person name="Dougan E. K."/>
            <person name="Thang M."/>
            <person name="Chan C."/>
        </authorList>
    </citation>
    <scope>NUCLEOTIDE SEQUENCE</scope>
</reference>
<feature type="region of interest" description="Disordered" evidence="1">
    <location>
        <begin position="94"/>
        <end position="116"/>
    </location>
</feature>
<dbReference type="Proteomes" id="UP001178507">
    <property type="component" value="Unassembled WGS sequence"/>
</dbReference>
<evidence type="ECO:0000313" key="2">
    <source>
        <dbReference type="EMBL" id="CAJ1382009.1"/>
    </source>
</evidence>
<dbReference type="EMBL" id="CAUJNA010000863">
    <property type="protein sequence ID" value="CAJ1382009.1"/>
    <property type="molecule type" value="Genomic_DNA"/>
</dbReference>